<reference evidence="2" key="1">
    <citation type="submission" date="2022-11" db="EMBL/GenBank/DDBJ databases">
        <title>Centuries of genome instability and evolution in soft-shell clam transmissible cancer (bioRxiv).</title>
        <authorList>
            <person name="Hart S.F.M."/>
            <person name="Yonemitsu M.A."/>
            <person name="Giersch R.M."/>
            <person name="Beal B.F."/>
            <person name="Arriagada G."/>
            <person name="Davis B.W."/>
            <person name="Ostrander E.A."/>
            <person name="Goff S.P."/>
            <person name="Metzger M.J."/>
        </authorList>
    </citation>
    <scope>NUCLEOTIDE SEQUENCE</scope>
    <source>
        <strain evidence="2">MELC-2E11</strain>
        <tissue evidence="2">Siphon/mantle</tissue>
    </source>
</reference>
<organism evidence="2 3">
    <name type="scientific">Mya arenaria</name>
    <name type="common">Soft-shell clam</name>
    <dbReference type="NCBI Taxonomy" id="6604"/>
    <lineage>
        <taxon>Eukaryota</taxon>
        <taxon>Metazoa</taxon>
        <taxon>Spiralia</taxon>
        <taxon>Lophotrochozoa</taxon>
        <taxon>Mollusca</taxon>
        <taxon>Bivalvia</taxon>
        <taxon>Autobranchia</taxon>
        <taxon>Heteroconchia</taxon>
        <taxon>Euheterodonta</taxon>
        <taxon>Imparidentia</taxon>
        <taxon>Neoheterodontei</taxon>
        <taxon>Myida</taxon>
        <taxon>Myoidea</taxon>
        <taxon>Myidae</taxon>
        <taxon>Mya</taxon>
    </lineage>
</organism>
<proteinExistence type="predicted"/>
<feature type="signal peptide" evidence="1">
    <location>
        <begin position="1"/>
        <end position="22"/>
    </location>
</feature>
<accession>A0ABY7DTB4</accession>
<evidence type="ECO:0008006" key="4">
    <source>
        <dbReference type="Google" id="ProtNLM"/>
    </source>
</evidence>
<sequence>MVKQSAVLLVVLVMSGLMSGMAMPPKMARFAQRSMAQALRALCDFDQDGILGTSEEQQCFRKHNSFFSLG</sequence>
<keyword evidence="3" id="KW-1185">Reference proteome</keyword>
<evidence type="ECO:0000256" key="1">
    <source>
        <dbReference type="SAM" id="SignalP"/>
    </source>
</evidence>
<keyword evidence="1" id="KW-0732">Signal</keyword>
<gene>
    <name evidence="2" type="ORF">MAR_024288</name>
</gene>
<protein>
    <recommendedName>
        <fullName evidence="4">EF-hand domain-containing protein</fullName>
    </recommendedName>
</protein>
<dbReference type="EMBL" id="CP111014">
    <property type="protein sequence ID" value="WAQ99915.1"/>
    <property type="molecule type" value="Genomic_DNA"/>
</dbReference>
<evidence type="ECO:0000313" key="3">
    <source>
        <dbReference type="Proteomes" id="UP001164746"/>
    </source>
</evidence>
<name>A0ABY7DTB4_MYAAR</name>
<evidence type="ECO:0000313" key="2">
    <source>
        <dbReference type="EMBL" id="WAQ99915.1"/>
    </source>
</evidence>
<dbReference type="Proteomes" id="UP001164746">
    <property type="component" value="Chromosome 3"/>
</dbReference>
<feature type="chain" id="PRO_5047194689" description="EF-hand domain-containing protein" evidence="1">
    <location>
        <begin position="23"/>
        <end position="70"/>
    </location>
</feature>